<dbReference type="Pfam" id="PF12696">
    <property type="entry name" value="TraG-D_C"/>
    <property type="match status" value="1"/>
</dbReference>
<protein>
    <submittedName>
        <fullName evidence="8">TRAG family protein</fullName>
    </submittedName>
</protein>
<reference evidence="9" key="1">
    <citation type="journal article" date="2011" name="MBio">
        <title>Novel metabolic attributes of the genus Cyanothece, comprising a group of unicellular nitrogen-fixing Cyanobacteria.</title>
        <authorList>
            <person name="Bandyopadhyay A."/>
            <person name="Elvitigala T."/>
            <person name="Welsh E."/>
            <person name="Stockel J."/>
            <person name="Liberton M."/>
            <person name="Min H."/>
            <person name="Sherman L.A."/>
            <person name="Pakrasi H.B."/>
        </authorList>
    </citation>
    <scope>NUCLEOTIDE SEQUENCE [LARGE SCALE GENOMIC DNA]</scope>
    <source>
        <strain evidence="9">PCC 7822</strain>
        <plasmid evidence="9">Cy782203</plasmid>
    </source>
</reference>
<evidence type="ECO:0000256" key="1">
    <source>
        <dbReference type="ARBA" id="ARBA00004651"/>
    </source>
</evidence>
<dbReference type="GO" id="GO:0005886">
    <property type="term" value="C:plasma membrane"/>
    <property type="evidence" value="ECO:0007669"/>
    <property type="project" value="UniProtKB-SubCell"/>
</dbReference>
<dbReference type="Gene3D" id="3.40.50.300">
    <property type="entry name" value="P-loop containing nucleotide triphosphate hydrolases"/>
    <property type="match status" value="1"/>
</dbReference>
<evidence type="ECO:0000256" key="4">
    <source>
        <dbReference type="ARBA" id="ARBA00022989"/>
    </source>
</evidence>
<feature type="compositionally biased region" description="Low complexity" evidence="6">
    <location>
        <begin position="604"/>
        <end position="613"/>
    </location>
</feature>
<feature type="region of interest" description="Disordered" evidence="6">
    <location>
        <begin position="584"/>
        <end position="613"/>
    </location>
</feature>
<evidence type="ECO:0000256" key="5">
    <source>
        <dbReference type="ARBA" id="ARBA00023136"/>
    </source>
</evidence>
<keyword evidence="8" id="KW-0614">Plasmid</keyword>
<evidence type="ECO:0000256" key="6">
    <source>
        <dbReference type="SAM" id="MobiDB-lite"/>
    </source>
</evidence>
<dbReference type="PANTHER" id="PTHR37937:SF1">
    <property type="entry name" value="CONJUGATIVE TRANSFER: DNA TRANSPORT"/>
    <property type="match status" value="1"/>
</dbReference>
<dbReference type="CDD" id="cd01127">
    <property type="entry name" value="TrwB_TraG_TraD_VirD4"/>
    <property type="match status" value="2"/>
</dbReference>
<dbReference type="HOGENOM" id="CLU_026359_0_0_3"/>
<dbReference type="PANTHER" id="PTHR37937">
    <property type="entry name" value="CONJUGATIVE TRANSFER: DNA TRANSPORT"/>
    <property type="match status" value="1"/>
</dbReference>
<keyword evidence="9" id="KW-1185">Reference proteome</keyword>
<name>E0UND3_GLOV7</name>
<keyword evidence="2" id="KW-1003">Cell membrane</keyword>
<dbReference type="AlphaFoldDB" id="E0UND3"/>
<evidence type="ECO:0000256" key="3">
    <source>
        <dbReference type="ARBA" id="ARBA00022692"/>
    </source>
</evidence>
<dbReference type="KEGG" id="cyj:Cyan7822_6809"/>
<gene>
    <name evidence="8" type="ordered locus">Cyan7822_6809</name>
</gene>
<proteinExistence type="predicted"/>
<dbReference type="InterPro" id="IPR051539">
    <property type="entry name" value="T4SS-coupling_protein"/>
</dbReference>
<evidence type="ECO:0000259" key="7">
    <source>
        <dbReference type="Pfam" id="PF12696"/>
    </source>
</evidence>
<feature type="domain" description="TraD/TraG TraM recognition site" evidence="7">
    <location>
        <begin position="386"/>
        <end position="509"/>
    </location>
</feature>
<dbReference type="OrthoDB" id="102453at2"/>
<dbReference type="EMBL" id="CP002201">
    <property type="protein sequence ID" value="ADN18463.1"/>
    <property type="molecule type" value="Genomic_DNA"/>
</dbReference>
<dbReference type="InterPro" id="IPR027417">
    <property type="entry name" value="P-loop_NTPase"/>
</dbReference>
<dbReference type="InterPro" id="IPR032689">
    <property type="entry name" value="TraG-D_C"/>
</dbReference>
<evidence type="ECO:0000256" key="2">
    <source>
        <dbReference type="ARBA" id="ARBA00022475"/>
    </source>
</evidence>
<sequence length="640" mass="70806">MSYYIGQSNTPNINLPTSSITNFLNTPSGLALLGSVAAFGLLSLIDNGGSKKAKLATSYWGGGGEKRKAAQRARKQIDDPKRNSAALYLGMPDRVLQKLQERWVIDKREVFCQRFPSPDTFYVPDVQRGVAVLGGAGSGKTFSVIDPLIRAALDQGFPTIIYDFKYPAQTSRAVAYALKRGYKIRVFAPGFSESDSCNILDFLKDAEDAVAAGQLAHTITKNCDLGSGGKGDKFFEDAGATLVEGVFLLTKAVAQMRGRQYADLMTASAILSLPKLGLRLLHAQQQNKFPVWTMRPLDQIMSVSGSSETESSIVGTAQRTFQKFLKKDYIGAFCGKSTLPLDLDGKTLIVFGLDRNNRDIVGPLLAATLHMVVSRNISRVEPRKDPLCVFLDELPTIYLPQLQNWLNEAREDGFCGVIAAQNLGQLERIYGKELARIIFGGTACKFLFNPQDPESAKYFSDFLGEVEVKYDSKSRSKNTGKHGGGGSRSTSDNRQKRPLFEPAQFLKLPTGKAVIINPAYSRGEEEYVPIKQKIKVARCEIQEMEWSCARWPKIRNALKRDRISDVTDDIRRKQFEERLALVNELFPEPEQPNNNNGKGGNQGGAKKQSQNQKQALNNVNNGHNKKLLDTMEKLNQVIAD</sequence>
<evidence type="ECO:0000313" key="9">
    <source>
        <dbReference type="Proteomes" id="UP000008206"/>
    </source>
</evidence>
<keyword evidence="5" id="KW-0472">Membrane</keyword>
<accession>E0UND3</accession>
<comment type="subcellular location">
    <subcellularLocation>
        <location evidence="1">Cell membrane</location>
        <topology evidence="1">Multi-pass membrane protein</topology>
    </subcellularLocation>
</comment>
<dbReference type="Proteomes" id="UP000008206">
    <property type="component" value="Plasmid Cy782203"/>
</dbReference>
<feature type="region of interest" description="Disordered" evidence="6">
    <location>
        <begin position="473"/>
        <end position="496"/>
    </location>
</feature>
<geneLocation type="plasmid" evidence="8 9">
    <name>Cy782203</name>
</geneLocation>
<organism evidence="8 9">
    <name type="scientific">Gloeothece verrucosa (strain PCC 7822)</name>
    <name type="common">Cyanothece sp. (strain PCC 7822)</name>
    <dbReference type="NCBI Taxonomy" id="497965"/>
    <lineage>
        <taxon>Bacteria</taxon>
        <taxon>Bacillati</taxon>
        <taxon>Cyanobacteriota</taxon>
        <taxon>Cyanophyceae</taxon>
        <taxon>Oscillatoriophycideae</taxon>
        <taxon>Chroococcales</taxon>
        <taxon>Aphanothecaceae</taxon>
        <taxon>Gloeothece</taxon>
        <taxon>Gloeothece verrucosa</taxon>
    </lineage>
</organism>
<dbReference type="RefSeq" id="WP_013325589.1">
    <property type="nucleotide sequence ID" value="NC_014502.1"/>
</dbReference>
<keyword evidence="3" id="KW-0812">Transmembrane</keyword>
<dbReference type="SUPFAM" id="SSF52540">
    <property type="entry name" value="P-loop containing nucleoside triphosphate hydrolases"/>
    <property type="match status" value="1"/>
</dbReference>
<keyword evidence="4" id="KW-1133">Transmembrane helix</keyword>
<evidence type="ECO:0000313" key="8">
    <source>
        <dbReference type="EMBL" id="ADN18463.1"/>
    </source>
</evidence>